<dbReference type="EMBL" id="CP118166">
    <property type="protein sequence ID" value="WDI32410.1"/>
    <property type="molecule type" value="Genomic_DNA"/>
</dbReference>
<feature type="transmembrane region" description="Helical" evidence="1">
    <location>
        <begin position="75"/>
        <end position="96"/>
    </location>
</feature>
<keyword evidence="1" id="KW-1133">Transmembrane helix</keyword>
<accession>A0AAF0CC28</accession>
<keyword evidence="3" id="KW-1185">Reference proteome</keyword>
<proteinExistence type="predicted"/>
<dbReference type="Proteomes" id="UP001214043">
    <property type="component" value="Chromosome"/>
</dbReference>
<dbReference type="RefSeq" id="WP_274494331.1">
    <property type="nucleotide sequence ID" value="NZ_CP118166.1"/>
</dbReference>
<feature type="transmembrane region" description="Helical" evidence="1">
    <location>
        <begin position="40"/>
        <end position="63"/>
    </location>
</feature>
<name>A0AAF0CC28_9PROT</name>
<protein>
    <submittedName>
        <fullName evidence="2">Uncharacterized protein</fullName>
    </submittedName>
</protein>
<dbReference type="KEGG" id="hfl:PUV54_04280"/>
<evidence type="ECO:0000256" key="1">
    <source>
        <dbReference type="SAM" id="Phobius"/>
    </source>
</evidence>
<dbReference type="InterPro" id="IPR046659">
    <property type="entry name" value="DUF6768"/>
</dbReference>
<reference evidence="2" key="1">
    <citation type="submission" date="2023-02" db="EMBL/GenBank/DDBJ databases">
        <title>Genome sequence of Hyphococcus flavus.</title>
        <authorList>
            <person name="Rong J.-C."/>
            <person name="Zhao Q."/>
            <person name="Yi M."/>
            <person name="Wu J.-Y."/>
        </authorList>
    </citation>
    <scope>NUCLEOTIDE SEQUENCE</scope>
    <source>
        <strain evidence="2">MCCC 1K03223</strain>
    </source>
</reference>
<sequence length="120" mass="13990">MDDLDRKIEEALNAEDREILSQFGEQGIFGQIGSLFQGKLGWISMITFIVATVMFVVGAWAAWKFYMANEVVTMLKWAGLAWLGLMTQIMIKLWSWMRMESNRVLREVKRLELQIARTQR</sequence>
<evidence type="ECO:0000313" key="2">
    <source>
        <dbReference type="EMBL" id="WDI32410.1"/>
    </source>
</evidence>
<evidence type="ECO:0000313" key="3">
    <source>
        <dbReference type="Proteomes" id="UP001214043"/>
    </source>
</evidence>
<keyword evidence="1" id="KW-0472">Membrane</keyword>
<dbReference type="Pfam" id="PF20556">
    <property type="entry name" value="DUF6768"/>
    <property type="match status" value="1"/>
</dbReference>
<keyword evidence="1" id="KW-0812">Transmembrane</keyword>
<organism evidence="2 3">
    <name type="scientific">Hyphococcus flavus</name>
    <dbReference type="NCBI Taxonomy" id="1866326"/>
    <lineage>
        <taxon>Bacteria</taxon>
        <taxon>Pseudomonadati</taxon>
        <taxon>Pseudomonadota</taxon>
        <taxon>Alphaproteobacteria</taxon>
        <taxon>Parvularculales</taxon>
        <taxon>Parvularculaceae</taxon>
        <taxon>Hyphococcus</taxon>
    </lineage>
</organism>
<dbReference type="AlphaFoldDB" id="A0AAF0CC28"/>
<gene>
    <name evidence="2" type="ORF">PUV54_04280</name>
</gene>